<reference evidence="1 2" key="1">
    <citation type="submission" date="2012-08" db="EMBL/GenBank/DDBJ databases">
        <title>The Genome Sequence of Slackia piriformis YIT 12062.</title>
        <authorList>
            <consortium name="The Broad Institute Genome Sequencing Platform"/>
            <person name="Earl A."/>
            <person name="Ward D."/>
            <person name="Feldgarden M."/>
            <person name="Gevers D."/>
            <person name="Morotomi M."/>
            <person name="Walker B."/>
            <person name="Young S.K."/>
            <person name="Zeng Q."/>
            <person name="Gargeya S."/>
            <person name="Fitzgerald M."/>
            <person name="Haas B."/>
            <person name="Abouelleil A."/>
            <person name="Alvarado L."/>
            <person name="Arachchi H.M."/>
            <person name="Berlin A.M."/>
            <person name="Chapman S.B."/>
            <person name="Goldberg J."/>
            <person name="Griggs A."/>
            <person name="Gujja S."/>
            <person name="Hansen M."/>
            <person name="Howarth C."/>
            <person name="Imamovic A."/>
            <person name="Larimer J."/>
            <person name="McCowen C."/>
            <person name="Montmayeur A."/>
            <person name="Murphy C."/>
            <person name="Neiman D."/>
            <person name="Pearson M."/>
            <person name="Priest M."/>
            <person name="Roberts A."/>
            <person name="Saif S."/>
            <person name="Shea T."/>
            <person name="Sisk P."/>
            <person name="Sykes S."/>
            <person name="Wortman J."/>
            <person name="Nusbaum C."/>
            <person name="Birren B."/>
        </authorList>
    </citation>
    <scope>NUCLEOTIDE SEQUENCE [LARGE SCALE GENOMIC DNA]</scope>
    <source>
        <strain evidence="1 2">YIT 12062</strain>
    </source>
</reference>
<dbReference type="PATRIC" id="fig|742818.3.peg.1933"/>
<protein>
    <recommendedName>
        <fullName evidence="3">Nitrous oxide-stimulated promoter</fullName>
    </recommendedName>
</protein>
<organism evidence="1 2">
    <name type="scientific">Slackia piriformis YIT 12062</name>
    <dbReference type="NCBI Taxonomy" id="742818"/>
    <lineage>
        <taxon>Bacteria</taxon>
        <taxon>Bacillati</taxon>
        <taxon>Actinomycetota</taxon>
        <taxon>Coriobacteriia</taxon>
        <taxon>Eggerthellales</taxon>
        <taxon>Eggerthellaceae</taxon>
        <taxon>Slackia</taxon>
    </lineage>
</organism>
<name>K0YJ92_9ACTN</name>
<dbReference type="AlphaFoldDB" id="K0YJ92"/>
<dbReference type="HOGENOM" id="CLU_1721137_0_0_11"/>
<comment type="caution">
    <text evidence="1">The sequence shown here is derived from an EMBL/GenBank/DDBJ whole genome shotgun (WGS) entry which is preliminary data.</text>
</comment>
<dbReference type="OrthoDB" id="5344095at2"/>
<gene>
    <name evidence="1" type="ORF">HMPREF9451_01827</name>
</gene>
<proteinExistence type="predicted"/>
<evidence type="ECO:0000313" key="2">
    <source>
        <dbReference type="Proteomes" id="UP000006069"/>
    </source>
</evidence>
<evidence type="ECO:0000313" key="1">
    <source>
        <dbReference type="EMBL" id="EJZ83308.1"/>
    </source>
</evidence>
<accession>K0YJ92</accession>
<sequence>MVDHEKRSENSVDKTVERTYERLGKRIRDRFSDKAVARDIVTLGGMTEIYCADHHDPSERVPFESEATKAGVYPTRKIPSLCPSCAAHLRYGETRRALCRREPRPSCKTCANHCYEPEEAAWQRMAMAYAGPRALFRGHAIEAVRHLIQTRLR</sequence>
<evidence type="ECO:0008006" key="3">
    <source>
        <dbReference type="Google" id="ProtNLM"/>
    </source>
</evidence>
<dbReference type="InParanoid" id="K0YJ92"/>
<dbReference type="InterPro" id="IPR020483">
    <property type="entry name" value="Uncharacterised_YgbA"/>
</dbReference>
<dbReference type="RefSeq" id="WP_009140004.1">
    <property type="nucleotide sequence ID" value="NZ_JH815199.1"/>
</dbReference>
<dbReference type="Pfam" id="PF11756">
    <property type="entry name" value="YgbA_NO"/>
    <property type="match status" value="1"/>
</dbReference>
<dbReference type="EMBL" id="ADMD01000009">
    <property type="protein sequence ID" value="EJZ83308.1"/>
    <property type="molecule type" value="Genomic_DNA"/>
</dbReference>
<dbReference type="Proteomes" id="UP000006069">
    <property type="component" value="Unassembled WGS sequence"/>
</dbReference>
<keyword evidence="2" id="KW-1185">Reference proteome</keyword>